<dbReference type="InterPro" id="IPR006016">
    <property type="entry name" value="UspA"/>
</dbReference>
<sequence>MRQILMPLDFSENAKNAIRYALELFKYERSVFYFLHTYEDAIYQNEKLTRETLSEIEESIKAEVDVKLEETLTFVNEISPNPRHDYRVLSANNSLVDEAGRLVEEHNMDVIVMGTRGESNDPKVLFGSHTVQVLKYVPCPVLAIPENYKYTQPKHILFPTNLLIPFRRRELKLLCEIAAPYRSKIDLLYVSKSDTLSIRQEDNLTFLKDVVCQNDIQVITEHHDSIKTAIYNNIENRKSDMLVMVNSRQSFFEALLMQSPIDKISLRIDIPFLVLQNLRRQ</sequence>
<proteinExistence type="inferred from homology"/>
<feature type="domain" description="UspA" evidence="2">
    <location>
        <begin position="1"/>
        <end position="145"/>
    </location>
</feature>
<accession>A0ABW0C4U4</accession>
<dbReference type="Proteomes" id="UP001596162">
    <property type="component" value="Unassembled WGS sequence"/>
</dbReference>
<comment type="caution">
    <text evidence="3">The sequence shown here is derived from an EMBL/GenBank/DDBJ whole genome shotgun (WGS) entry which is preliminary data.</text>
</comment>
<dbReference type="PANTHER" id="PTHR46268:SF6">
    <property type="entry name" value="UNIVERSAL STRESS PROTEIN UP12"/>
    <property type="match status" value="1"/>
</dbReference>
<dbReference type="Pfam" id="PF00582">
    <property type="entry name" value="Usp"/>
    <property type="match status" value="1"/>
</dbReference>
<evidence type="ECO:0000313" key="3">
    <source>
        <dbReference type="EMBL" id="MFC5194655.1"/>
    </source>
</evidence>
<organism evidence="3 4">
    <name type="scientific">Bizionia hallyeonensis</name>
    <dbReference type="NCBI Taxonomy" id="1123757"/>
    <lineage>
        <taxon>Bacteria</taxon>
        <taxon>Pseudomonadati</taxon>
        <taxon>Bacteroidota</taxon>
        <taxon>Flavobacteriia</taxon>
        <taxon>Flavobacteriales</taxon>
        <taxon>Flavobacteriaceae</taxon>
        <taxon>Bizionia</taxon>
    </lineage>
</organism>
<dbReference type="EMBL" id="JBHSLA010000001">
    <property type="protein sequence ID" value="MFC5194655.1"/>
    <property type="molecule type" value="Genomic_DNA"/>
</dbReference>
<comment type="similarity">
    <text evidence="1">Belongs to the universal stress protein A family.</text>
</comment>
<dbReference type="InterPro" id="IPR014729">
    <property type="entry name" value="Rossmann-like_a/b/a_fold"/>
</dbReference>
<dbReference type="PRINTS" id="PR01438">
    <property type="entry name" value="UNVRSLSTRESS"/>
</dbReference>
<dbReference type="PANTHER" id="PTHR46268">
    <property type="entry name" value="STRESS RESPONSE PROTEIN NHAX"/>
    <property type="match status" value="1"/>
</dbReference>
<evidence type="ECO:0000313" key="4">
    <source>
        <dbReference type="Proteomes" id="UP001596162"/>
    </source>
</evidence>
<evidence type="ECO:0000259" key="2">
    <source>
        <dbReference type="Pfam" id="PF00582"/>
    </source>
</evidence>
<dbReference type="Gene3D" id="3.40.50.620">
    <property type="entry name" value="HUPs"/>
    <property type="match status" value="2"/>
</dbReference>
<reference evidence="4" key="1">
    <citation type="journal article" date="2019" name="Int. J. Syst. Evol. Microbiol.">
        <title>The Global Catalogue of Microorganisms (GCM) 10K type strain sequencing project: providing services to taxonomists for standard genome sequencing and annotation.</title>
        <authorList>
            <consortium name="The Broad Institute Genomics Platform"/>
            <consortium name="The Broad Institute Genome Sequencing Center for Infectious Disease"/>
            <person name="Wu L."/>
            <person name="Ma J."/>
        </authorList>
    </citation>
    <scope>NUCLEOTIDE SEQUENCE [LARGE SCALE GENOMIC DNA]</scope>
    <source>
        <strain evidence="4">JCM 17978</strain>
    </source>
</reference>
<name>A0ABW0C4U4_9FLAO</name>
<gene>
    <name evidence="3" type="ORF">ACFPH8_04870</name>
</gene>
<protein>
    <submittedName>
        <fullName evidence="3">Universal stress protein</fullName>
    </submittedName>
</protein>
<dbReference type="InterPro" id="IPR006015">
    <property type="entry name" value="Universal_stress_UspA"/>
</dbReference>
<dbReference type="RefSeq" id="WP_376858914.1">
    <property type="nucleotide sequence ID" value="NZ_JBHSLA010000001.1"/>
</dbReference>
<keyword evidence="4" id="KW-1185">Reference proteome</keyword>
<dbReference type="SUPFAM" id="SSF52402">
    <property type="entry name" value="Adenine nucleotide alpha hydrolases-like"/>
    <property type="match status" value="2"/>
</dbReference>
<dbReference type="CDD" id="cd00293">
    <property type="entry name" value="USP-like"/>
    <property type="match status" value="1"/>
</dbReference>
<evidence type="ECO:0000256" key="1">
    <source>
        <dbReference type="ARBA" id="ARBA00008791"/>
    </source>
</evidence>